<name>A0ABP0AU32_9PEZI</name>
<dbReference type="PROSITE" id="PS50048">
    <property type="entry name" value="ZN2_CY6_FUNGAL_2"/>
    <property type="match status" value="1"/>
</dbReference>
<accession>A0ABP0AU32</accession>
<dbReference type="SMART" id="SM00066">
    <property type="entry name" value="GAL4"/>
    <property type="match status" value="1"/>
</dbReference>
<proteinExistence type="predicted"/>
<organism evidence="4 5">
    <name type="scientific">Sporothrix bragantina</name>
    <dbReference type="NCBI Taxonomy" id="671064"/>
    <lineage>
        <taxon>Eukaryota</taxon>
        <taxon>Fungi</taxon>
        <taxon>Dikarya</taxon>
        <taxon>Ascomycota</taxon>
        <taxon>Pezizomycotina</taxon>
        <taxon>Sordariomycetes</taxon>
        <taxon>Sordariomycetidae</taxon>
        <taxon>Ophiostomatales</taxon>
        <taxon>Ophiostomataceae</taxon>
        <taxon>Sporothrix</taxon>
    </lineage>
</organism>
<evidence type="ECO:0000313" key="5">
    <source>
        <dbReference type="Proteomes" id="UP001642406"/>
    </source>
</evidence>
<dbReference type="InterPro" id="IPR001138">
    <property type="entry name" value="Zn2Cys6_DnaBD"/>
</dbReference>
<evidence type="ECO:0000256" key="1">
    <source>
        <dbReference type="ARBA" id="ARBA00023242"/>
    </source>
</evidence>
<reference evidence="4 5" key="1">
    <citation type="submission" date="2024-01" db="EMBL/GenBank/DDBJ databases">
        <authorList>
            <person name="Allen C."/>
            <person name="Tagirdzhanova G."/>
        </authorList>
    </citation>
    <scope>NUCLEOTIDE SEQUENCE [LARGE SCALE GENOMIC DNA]</scope>
</reference>
<dbReference type="Gene3D" id="4.10.240.10">
    <property type="entry name" value="Zn(2)-C6 fungal-type DNA-binding domain"/>
    <property type="match status" value="1"/>
</dbReference>
<dbReference type="PROSITE" id="PS00463">
    <property type="entry name" value="ZN2_CY6_FUNGAL_1"/>
    <property type="match status" value="1"/>
</dbReference>
<feature type="region of interest" description="Disordered" evidence="2">
    <location>
        <begin position="58"/>
        <end position="80"/>
    </location>
</feature>
<dbReference type="Pfam" id="PF00172">
    <property type="entry name" value="Zn_clus"/>
    <property type="match status" value="1"/>
</dbReference>
<dbReference type="SUPFAM" id="SSF57701">
    <property type="entry name" value="Zn2/Cys6 DNA-binding domain"/>
    <property type="match status" value="1"/>
</dbReference>
<protein>
    <recommendedName>
        <fullName evidence="3">Zn(2)-C6 fungal-type domain-containing protein</fullName>
    </recommendedName>
</protein>
<keyword evidence="5" id="KW-1185">Reference proteome</keyword>
<sequence length="231" mass="25932">MVNRGGRSRGCLTCRRRRVKCDERQPHCQRCQKAGILCSGYTQHGQFVDETVRFRVSKTSKSTKRTTPSPSPSPSRDEMQLTRVSTRIPLSLQPDEDFVIHKHLVARLLPRVSGPTAPDILSAMVNYESPRPFSDSTPAPIHKDAIRALAAVYFGKVHRDTRIFDMGVRAYVRSLHRLRTALASPVAVLEVETLVSVLCMGLYENVALSDTAGWLNHYEGISYLVRIREGT</sequence>
<gene>
    <name evidence="4" type="ORF">SBRCBS47491_000892</name>
</gene>
<evidence type="ECO:0000313" key="4">
    <source>
        <dbReference type="EMBL" id="CAK7210772.1"/>
    </source>
</evidence>
<comment type="caution">
    <text evidence="4">The sequence shown here is derived from an EMBL/GenBank/DDBJ whole genome shotgun (WGS) entry which is preliminary data.</text>
</comment>
<dbReference type="InterPro" id="IPR053178">
    <property type="entry name" value="Osmoadaptation_assoc"/>
</dbReference>
<evidence type="ECO:0000259" key="3">
    <source>
        <dbReference type="PROSITE" id="PS50048"/>
    </source>
</evidence>
<feature type="domain" description="Zn(2)-C6 fungal-type" evidence="3">
    <location>
        <begin position="10"/>
        <end position="39"/>
    </location>
</feature>
<dbReference type="Proteomes" id="UP001642406">
    <property type="component" value="Unassembled WGS sequence"/>
</dbReference>
<dbReference type="CDD" id="cd00067">
    <property type="entry name" value="GAL4"/>
    <property type="match status" value="1"/>
</dbReference>
<dbReference type="EMBL" id="CAWUHC010000005">
    <property type="protein sequence ID" value="CAK7210772.1"/>
    <property type="molecule type" value="Genomic_DNA"/>
</dbReference>
<dbReference type="PANTHER" id="PTHR38111">
    <property type="entry name" value="ZN(2)-C6 FUNGAL-TYPE DOMAIN-CONTAINING PROTEIN-RELATED"/>
    <property type="match status" value="1"/>
</dbReference>
<keyword evidence="1" id="KW-0539">Nucleus</keyword>
<evidence type="ECO:0000256" key="2">
    <source>
        <dbReference type="SAM" id="MobiDB-lite"/>
    </source>
</evidence>
<dbReference type="InterPro" id="IPR036864">
    <property type="entry name" value="Zn2-C6_fun-type_DNA-bd_sf"/>
</dbReference>